<dbReference type="InterPro" id="IPR050111">
    <property type="entry name" value="C-type_lectin/snaclec_domain"/>
</dbReference>
<evidence type="ECO:0000313" key="6">
    <source>
        <dbReference type="Proteomes" id="UP000515150"/>
    </source>
</evidence>
<keyword evidence="4" id="KW-1133">Transmembrane helix</keyword>
<dbReference type="Pfam" id="PF00059">
    <property type="entry name" value="Lectin_C"/>
    <property type="match status" value="1"/>
</dbReference>
<proteinExistence type="predicted"/>
<feature type="domain" description="C-type lectin" evidence="5">
    <location>
        <begin position="135"/>
        <end position="250"/>
    </location>
</feature>
<dbReference type="InParanoid" id="A0A6P7NP22"/>
<dbReference type="CDD" id="cd03590">
    <property type="entry name" value="CLECT_DC-SIGN_like"/>
    <property type="match status" value="1"/>
</dbReference>
<accession>A0A6P7NP22</accession>
<dbReference type="Gene3D" id="3.10.100.10">
    <property type="entry name" value="Mannose-Binding Protein A, subunit A"/>
    <property type="match status" value="1"/>
</dbReference>
<feature type="compositionally biased region" description="Basic and acidic residues" evidence="3">
    <location>
        <begin position="10"/>
        <end position="25"/>
    </location>
</feature>
<evidence type="ECO:0000256" key="2">
    <source>
        <dbReference type="ARBA" id="ARBA00023157"/>
    </source>
</evidence>
<dbReference type="Proteomes" id="UP000515150">
    <property type="component" value="Chromosome 1"/>
</dbReference>
<dbReference type="OrthoDB" id="6133475at2759"/>
<keyword evidence="1" id="KW-0430">Lectin</keyword>
<dbReference type="InterPro" id="IPR016187">
    <property type="entry name" value="CTDL_fold"/>
</dbReference>
<dbReference type="InterPro" id="IPR033989">
    <property type="entry name" value="CD209-like_CTLD"/>
</dbReference>
<dbReference type="InterPro" id="IPR016186">
    <property type="entry name" value="C-type_lectin-like/link_sf"/>
</dbReference>
<dbReference type="GO" id="GO:0030246">
    <property type="term" value="F:carbohydrate binding"/>
    <property type="evidence" value="ECO:0007669"/>
    <property type="project" value="UniProtKB-KW"/>
</dbReference>
<dbReference type="SUPFAM" id="SSF56436">
    <property type="entry name" value="C-type lectin-like"/>
    <property type="match status" value="1"/>
</dbReference>
<feature type="transmembrane region" description="Helical" evidence="4">
    <location>
        <begin position="31"/>
        <end position="50"/>
    </location>
</feature>
<evidence type="ECO:0000256" key="1">
    <source>
        <dbReference type="ARBA" id="ARBA00022734"/>
    </source>
</evidence>
<keyword evidence="2" id="KW-1015">Disulfide bond</keyword>
<feature type="region of interest" description="Disordered" evidence="3">
    <location>
        <begin position="1"/>
        <end position="25"/>
    </location>
</feature>
<dbReference type="GeneID" id="114863101"/>
<evidence type="ECO:0000256" key="3">
    <source>
        <dbReference type="SAM" id="MobiDB-lite"/>
    </source>
</evidence>
<evidence type="ECO:0000313" key="7">
    <source>
        <dbReference type="RefSeq" id="XP_029019780.1"/>
    </source>
</evidence>
<organism evidence="6 7">
    <name type="scientific">Betta splendens</name>
    <name type="common">Siamese fighting fish</name>
    <dbReference type="NCBI Taxonomy" id="158456"/>
    <lineage>
        <taxon>Eukaryota</taxon>
        <taxon>Metazoa</taxon>
        <taxon>Chordata</taxon>
        <taxon>Craniata</taxon>
        <taxon>Vertebrata</taxon>
        <taxon>Euteleostomi</taxon>
        <taxon>Actinopterygii</taxon>
        <taxon>Neopterygii</taxon>
        <taxon>Teleostei</taxon>
        <taxon>Neoteleostei</taxon>
        <taxon>Acanthomorphata</taxon>
        <taxon>Anabantaria</taxon>
        <taxon>Anabantiformes</taxon>
        <taxon>Anabantoidei</taxon>
        <taxon>Osphronemidae</taxon>
        <taxon>Betta</taxon>
    </lineage>
</organism>
<keyword evidence="4" id="KW-0812">Transmembrane</keyword>
<dbReference type="AlphaFoldDB" id="A0A6P7NP22"/>
<protein>
    <submittedName>
        <fullName evidence="7">CD209 antigen-like protein C isoform X1</fullName>
    </submittedName>
</protein>
<dbReference type="SMART" id="SM00034">
    <property type="entry name" value="CLECT"/>
    <property type="match status" value="1"/>
</dbReference>
<gene>
    <name evidence="7" type="primary">LOC114863101</name>
</gene>
<dbReference type="KEGG" id="bspl:114863101"/>
<evidence type="ECO:0000259" key="5">
    <source>
        <dbReference type="PROSITE" id="PS50041"/>
    </source>
</evidence>
<dbReference type="PROSITE" id="PS00615">
    <property type="entry name" value="C_TYPE_LECTIN_1"/>
    <property type="match status" value="1"/>
</dbReference>
<dbReference type="InterPro" id="IPR018378">
    <property type="entry name" value="C-type_lectin_CS"/>
</dbReference>
<dbReference type="InterPro" id="IPR001304">
    <property type="entry name" value="C-type_lectin-like"/>
</dbReference>
<dbReference type="RefSeq" id="XP_029019780.1">
    <property type="nucleotide sequence ID" value="XM_029163947.3"/>
</dbReference>
<dbReference type="PROSITE" id="PS50041">
    <property type="entry name" value="C_TYPE_LECTIN_2"/>
    <property type="match status" value="1"/>
</dbReference>
<keyword evidence="4" id="KW-0472">Membrane</keyword>
<sequence>MTKTEIPEYVNEKPRPEQKHHSNTERRTTKLVVYSFAALCFIQAALNVSLRLTLHFSKSSAYLGCNITHCDDGNQTVMNECSGLNRNRECFENMITELTNMIHMTENERERLKIHLRDLAACAPALRCPAGWRKIESRCYFLSVESNTWEESRRYCQRQGADLVVINSEREQTYLYRLNGEDVLLFWIGLRKGGRLFEWVDGSALTKEYWQDGEPNLADNEDCVESYHLRPVLSNWNDAPCSKRQRWLCEKDPF</sequence>
<reference evidence="7" key="1">
    <citation type="submission" date="2025-08" db="UniProtKB">
        <authorList>
            <consortium name="RefSeq"/>
        </authorList>
    </citation>
    <scope>IDENTIFICATION</scope>
</reference>
<evidence type="ECO:0000256" key="4">
    <source>
        <dbReference type="SAM" id="Phobius"/>
    </source>
</evidence>
<dbReference type="PANTHER" id="PTHR22803">
    <property type="entry name" value="MANNOSE, PHOSPHOLIPASE, LECTIN RECEPTOR RELATED"/>
    <property type="match status" value="1"/>
</dbReference>
<name>A0A6P7NP22_BETSP</name>
<keyword evidence="6" id="KW-1185">Reference proteome</keyword>